<feature type="transmembrane region" description="Helical" evidence="6">
    <location>
        <begin position="304"/>
        <end position="329"/>
    </location>
</feature>
<evidence type="ECO:0000256" key="3">
    <source>
        <dbReference type="ARBA" id="ARBA00022692"/>
    </source>
</evidence>
<gene>
    <name evidence="7" type="ORF">PS870_04076</name>
</gene>
<name>A0A5E7MN39_PSEFL</name>
<keyword evidence="4 6" id="KW-1133">Transmembrane helix</keyword>
<feature type="transmembrane region" description="Helical" evidence="6">
    <location>
        <begin position="52"/>
        <end position="74"/>
    </location>
</feature>
<organism evidence="7 8">
    <name type="scientific">Pseudomonas fluorescens</name>
    <dbReference type="NCBI Taxonomy" id="294"/>
    <lineage>
        <taxon>Bacteria</taxon>
        <taxon>Pseudomonadati</taxon>
        <taxon>Pseudomonadota</taxon>
        <taxon>Gammaproteobacteria</taxon>
        <taxon>Pseudomonadales</taxon>
        <taxon>Pseudomonadaceae</taxon>
        <taxon>Pseudomonas</taxon>
    </lineage>
</organism>
<feature type="transmembrane region" description="Helical" evidence="6">
    <location>
        <begin position="162"/>
        <end position="184"/>
    </location>
</feature>
<dbReference type="EMBL" id="CABVIK010000013">
    <property type="protein sequence ID" value="VVP26117.1"/>
    <property type="molecule type" value="Genomic_DNA"/>
</dbReference>
<dbReference type="Pfam" id="PF13440">
    <property type="entry name" value="Polysacc_synt_3"/>
    <property type="match status" value="1"/>
</dbReference>
<feature type="transmembrane region" description="Helical" evidence="6">
    <location>
        <begin position="341"/>
        <end position="363"/>
    </location>
</feature>
<feature type="transmembrane region" description="Helical" evidence="6">
    <location>
        <begin position="21"/>
        <end position="40"/>
    </location>
</feature>
<feature type="transmembrane region" description="Helical" evidence="6">
    <location>
        <begin position="86"/>
        <end position="109"/>
    </location>
</feature>
<evidence type="ECO:0008006" key="9">
    <source>
        <dbReference type="Google" id="ProtNLM"/>
    </source>
</evidence>
<reference evidence="7 8" key="1">
    <citation type="submission" date="2019-09" db="EMBL/GenBank/DDBJ databases">
        <authorList>
            <person name="Chandra G."/>
            <person name="Truman W A."/>
        </authorList>
    </citation>
    <scope>NUCLEOTIDE SEQUENCE [LARGE SCALE GENOMIC DNA]</scope>
    <source>
        <strain evidence="7">PS870</strain>
    </source>
</reference>
<proteinExistence type="predicted"/>
<evidence type="ECO:0000313" key="7">
    <source>
        <dbReference type="EMBL" id="VVP26117.1"/>
    </source>
</evidence>
<protein>
    <recommendedName>
        <fullName evidence="9">Polysaccharide biosynthesis protein</fullName>
    </recommendedName>
</protein>
<keyword evidence="3 6" id="KW-0812">Transmembrane</keyword>
<keyword evidence="5 6" id="KW-0472">Membrane</keyword>
<sequence>MRFWRSLGRYKSNDFIRAVSVLVGGTALAQVIMLLLLPLLTRLYTPEDFSVLSIYLALLSVISVAATLRFELAIPIPEDDAEAINILFLGVFSSLFIAMIVGLVMSFFSAELSLIFGKPSLQYYLWVLPIGIFFAGCYSALQFWASRMKRFADIAKTKIQQAAAAATVQLLFGVFASSPLGLILGQTINNGAGAVGLAQKSKSVDRALLKSVNLRKMFELFKKYDRFPKYSMLEGLANNAAIQVPVIIIASLAAGPEAGYLLLAMQLMQAPVSLVGSAVSQVYLSKAPEMQRAGNLSDFTSDTLIGLIKVGVIPLVIAGVAAPYAFPFIFGEQWHRAGEIILYMVPWIAMQLLASPISMALHITNNQPAAMLLQLSGLLLRVGAVAVCALWFKNILTEVYAVSGFLFYAIYLIVVMKVTKVKAWELLCKVKFIAGFAVIVFLAALFYVMRQRFF</sequence>
<evidence type="ECO:0000256" key="2">
    <source>
        <dbReference type="ARBA" id="ARBA00022475"/>
    </source>
</evidence>
<evidence type="ECO:0000313" key="8">
    <source>
        <dbReference type="Proteomes" id="UP000349468"/>
    </source>
</evidence>
<feature type="transmembrane region" description="Helical" evidence="6">
    <location>
        <begin position="399"/>
        <end position="418"/>
    </location>
</feature>
<feature type="transmembrane region" description="Helical" evidence="6">
    <location>
        <begin position="236"/>
        <end position="254"/>
    </location>
</feature>
<evidence type="ECO:0000256" key="1">
    <source>
        <dbReference type="ARBA" id="ARBA00004651"/>
    </source>
</evidence>
<dbReference type="GO" id="GO:0005886">
    <property type="term" value="C:plasma membrane"/>
    <property type="evidence" value="ECO:0007669"/>
    <property type="project" value="UniProtKB-SubCell"/>
</dbReference>
<evidence type="ECO:0000256" key="5">
    <source>
        <dbReference type="ARBA" id="ARBA00023136"/>
    </source>
</evidence>
<dbReference type="PANTHER" id="PTHR30250">
    <property type="entry name" value="PST FAMILY PREDICTED COLANIC ACID TRANSPORTER"/>
    <property type="match status" value="1"/>
</dbReference>
<evidence type="ECO:0000256" key="6">
    <source>
        <dbReference type="SAM" id="Phobius"/>
    </source>
</evidence>
<dbReference type="AlphaFoldDB" id="A0A5E7MN39"/>
<dbReference type="PANTHER" id="PTHR30250:SF28">
    <property type="entry name" value="POLYSACCHARIDE BIOSYNTHESIS PROTEIN"/>
    <property type="match status" value="1"/>
</dbReference>
<keyword evidence="2" id="KW-1003">Cell membrane</keyword>
<feature type="transmembrane region" description="Helical" evidence="6">
    <location>
        <begin position="369"/>
        <end position="392"/>
    </location>
</feature>
<dbReference type="InterPro" id="IPR050833">
    <property type="entry name" value="Poly_Biosynth_Transport"/>
</dbReference>
<feature type="transmembrane region" description="Helical" evidence="6">
    <location>
        <begin position="121"/>
        <end position="141"/>
    </location>
</feature>
<comment type="subcellular location">
    <subcellularLocation>
        <location evidence="1">Cell membrane</location>
        <topology evidence="1">Multi-pass membrane protein</topology>
    </subcellularLocation>
</comment>
<feature type="transmembrane region" description="Helical" evidence="6">
    <location>
        <begin position="430"/>
        <end position="449"/>
    </location>
</feature>
<evidence type="ECO:0000256" key="4">
    <source>
        <dbReference type="ARBA" id="ARBA00022989"/>
    </source>
</evidence>
<dbReference type="Proteomes" id="UP000349468">
    <property type="component" value="Unassembled WGS sequence"/>
</dbReference>
<accession>A0A5E7MN39</accession>